<dbReference type="Proteomes" id="UP000646053">
    <property type="component" value="Unassembled WGS sequence"/>
</dbReference>
<gene>
    <name evidence="2" type="ORF">GS601_13865</name>
</gene>
<keyword evidence="3" id="KW-1185">Reference proteome</keyword>
<dbReference type="EMBL" id="WVIE01000015">
    <property type="protein sequence ID" value="NDJ18365.1"/>
    <property type="molecule type" value="Genomic_DNA"/>
</dbReference>
<comment type="caution">
    <text evidence="2">The sequence shown here is derived from an EMBL/GenBank/DDBJ whole genome shotgun (WGS) entry which is preliminary data.</text>
</comment>
<dbReference type="RefSeq" id="WP_162423891.1">
    <property type="nucleotide sequence ID" value="NZ_WVIE01000015.1"/>
</dbReference>
<keyword evidence="1" id="KW-0175">Coiled coil</keyword>
<sequence length="133" mass="15248">MQSSQNSPPDEPTFEQSLTSLERSLHELKERHAQVLRDQQQRSQLQQRQQDLKAVLRQGKSPELQVELRNIEQNLDALELDLESRLFSWSGLKEVFWQAVRFGGAGLVLGWCLAFWTIKAPTPPTPPPQSFTP</sequence>
<organism evidence="2 3">
    <name type="scientific">Myxacorys almedinensis A</name>
    <dbReference type="NCBI Taxonomy" id="2690445"/>
    <lineage>
        <taxon>Bacteria</taxon>
        <taxon>Bacillati</taxon>
        <taxon>Cyanobacteriota</taxon>
        <taxon>Cyanophyceae</taxon>
        <taxon>Leptolyngbyales</taxon>
        <taxon>Leptolyngbyaceae</taxon>
        <taxon>Myxacorys</taxon>
        <taxon>Myxacorys almedinensis</taxon>
    </lineage>
</organism>
<evidence type="ECO:0008006" key="4">
    <source>
        <dbReference type="Google" id="ProtNLM"/>
    </source>
</evidence>
<feature type="coiled-coil region" evidence="1">
    <location>
        <begin position="18"/>
        <end position="81"/>
    </location>
</feature>
<accession>A0A8J8CM44</accession>
<name>A0A8J8CM44_9CYAN</name>
<evidence type="ECO:0000256" key="1">
    <source>
        <dbReference type="SAM" id="Coils"/>
    </source>
</evidence>
<reference evidence="2" key="1">
    <citation type="submission" date="2019-12" db="EMBL/GenBank/DDBJ databases">
        <title>High-Quality draft genome sequences of three cyanobacteria isolated from the limestone walls of the Old Cathedral of Coimbra.</title>
        <authorList>
            <person name="Tiago I."/>
            <person name="Soares F."/>
            <person name="Portugal A."/>
        </authorList>
    </citation>
    <scope>NUCLEOTIDE SEQUENCE</scope>
    <source>
        <strain evidence="2">A</strain>
    </source>
</reference>
<dbReference type="AlphaFoldDB" id="A0A8J8CM44"/>
<proteinExistence type="predicted"/>
<evidence type="ECO:0000313" key="2">
    <source>
        <dbReference type="EMBL" id="NDJ18365.1"/>
    </source>
</evidence>
<evidence type="ECO:0000313" key="3">
    <source>
        <dbReference type="Proteomes" id="UP000646053"/>
    </source>
</evidence>
<protein>
    <recommendedName>
        <fullName evidence="4">DUF2203 domain-containing protein</fullName>
    </recommendedName>
</protein>